<dbReference type="GO" id="GO:0008270">
    <property type="term" value="F:zinc ion binding"/>
    <property type="evidence" value="ECO:0007669"/>
    <property type="project" value="UniProtKB-KW"/>
</dbReference>
<dbReference type="GO" id="GO:1900378">
    <property type="term" value="P:positive regulation of secondary metabolite biosynthetic process"/>
    <property type="evidence" value="ECO:0007669"/>
    <property type="project" value="TreeGrafter"/>
</dbReference>
<dbReference type="EMBL" id="PYOY01000002">
    <property type="protein sequence ID" value="PSX08573.1"/>
    <property type="molecule type" value="Genomic_DNA"/>
</dbReference>
<dbReference type="Gene3D" id="1.20.120.910">
    <property type="entry name" value="DksA, coiled-coil domain"/>
    <property type="match status" value="1"/>
</dbReference>
<keyword evidence="3" id="KW-0862">Zinc</keyword>
<dbReference type="InterPro" id="IPR012783">
    <property type="entry name" value="Znf_C4_TraR"/>
</dbReference>
<dbReference type="PANTHER" id="PTHR38777">
    <property type="entry name" value="FELS-2 PROPHAGE PROTEIN"/>
    <property type="match status" value="1"/>
</dbReference>
<dbReference type="Pfam" id="PF01258">
    <property type="entry name" value="zf-dskA_traR"/>
    <property type="match status" value="1"/>
</dbReference>
<feature type="zinc finger region" description="dksA C4-type" evidence="4">
    <location>
        <begin position="39"/>
        <end position="63"/>
    </location>
</feature>
<gene>
    <name evidence="6" type="ORF">C0W41_05645</name>
</gene>
<evidence type="ECO:0000313" key="6">
    <source>
        <dbReference type="EMBL" id="PSX08573.1"/>
    </source>
</evidence>
<evidence type="ECO:0000256" key="2">
    <source>
        <dbReference type="ARBA" id="ARBA00022771"/>
    </source>
</evidence>
<evidence type="ECO:0000313" key="7">
    <source>
        <dbReference type="Proteomes" id="UP000241440"/>
    </source>
</evidence>
<keyword evidence="2" id="KW-0863">Zinc-finger</keyword>
<dbReference type="SUPFAM" id="SSF57716">
    <property type="entry name" value="Glucocorticoid receptor-like (DNA-binding domain)"/>
    <property type="match status" value="1"/>
</dbReference>
<evidence type="ECO:0000259" key="5">
    <source>
        <dbReference type="Pfam" id="PF01258"/>
    </source>
</evidence>
<dbReference type="RefSeq" id="WP_045082451.1">
    <property type="nucleotide sequence ID" value="NZ_JZSX01000001.1"/>
</dbReference>
<feature type="domain" description="Zinc finger DksA/TraR C4-type" evidence="5">
    <location>
        <begin position="37"/>
        <end position="69"/>
    </location>
</feature>
<proteinExistence type="predicted"/>
<evidence type="ECO:0000256" key="3">
    <source>
        <dbReference type="ARBA" id="ARBA00022833"/>
    </source>
</evidence>
<sequence length="69" mass="7663">MADVTDNASDVEAQFIEMALNQQRAKTQASAAGESAEKCQECGDTIPEARRKAIPHCRYCTSCQRELER</sequence>
<protein>
    <submittedName>
        <fullName evidence="6">Molecular chaperone DnaK</fullName>
    </submittedName>
</protein>
<reference evidence="6 7" key="1">
    <citation type="submission" date="2018-01" db="EMBL/GenBank/DDBJ databases">
        <title>Whole genome sequencing of Histamine producing bacteria.</title>
        <authorList>
            <person name="Butler K."/>
        </authorList>
    </citation>
    <scope>NUCLEOTIDE SEQUENCE [LARGE SCALE GENOMIC DNA]</scope>
    <source>
        <strain evidence="6 7">A2-1</strain>
    </source>
</reference>
<dbReference type="PROSITE" id="PS51128">
    <property type="entry name" value="ZF_DKSA_2"/>
    <property type="match status" value="1"/>
</dbReference>
<accession>A0A855SI10</accession>
<evidence type="ECO:0000256" key="1">
    <source>
        <dbReference type="ARBA" id="ARBA00022723"/>
    </source>
</evidence>
<evidence type="ECO:0000256" key="4">
    <source>
        <dbReference type="PROSITE-ProRule" id="PRU00510"/>
    </source>
</evidence>
<organism evidence="6 7">
    <name type="scientific">Photobacterium angustum</name>
    <dbReference type="NCBI Taxonomy" id="661"/>
    <lineage>
        <taxon>Bacteria</taxon>
        <taxon>Pseudomonadati</taxon>
        <taxon>Pseudomonadota</taxon>
        <taxon>Gammaproteobacteria</taxon>
        <taxon>Vibrionales</taxon>
        <taxon>Vibrionaceae</taxon>
        <taxon>Photobacterium</taxon>
    </lineage>
</organism>
<dbReference type="PANTHER" id="PTHR38777:SF1">
    <property type="entry name" value="DNAK SUPPRESSOR PROTEIN"/>
    <property type="match status" value="1"/>
</dbReference>
<dbReference type="Proteomes" id="UP000241440">
    <property type="component" value="Unassembled WGS sequence"/>
</dbReference>
<dbReference type="GeneID" id="61230100"/>
<dbReference type="InterPro" id="IPR000962">
    <property type="entry name" value="Znf_DskA_TraR"/>
</dbReference>
<name>A0A855SI10_PHOAN</name>
<dbReference type="NCBIfam" id="TIGR02419">
    <property type="entry name" value="C4_traR_proteo"/>
    <property type="match status" value="1"/>
</dbReference>
<dbReference type="AlphaFoldDB" id="A0A855SI10"/>
<keyword evidence="1" id="KW-0479">Metal-binding</keyword>
<comment type="caution">
    <text evidence="6">The sequence shown here is derived from an EMBL/GenBank/DDBJ whole genome shotgun (WGS) entry which is preliminary data.</text>
</comment>